<keyword evidence="2" id="KW-0472">Membrane</keyword>
<feature type="region of interest" description="Disordered" evidence="1">
    <location>
        <begin position="1"/>
        <end position="92"/>
    </location>
</feature>
<accession>A0ABW1X080</accession>
<evidence type="ECO:0000256" key="2">
    <source>
        <dbReference type="SAM" id="Phobius"/>
    </source>
</evidence>
<feature type="transmembrane region" description="Helical" evidence="2">
    <location>
        <begin position="189"/>
        <end position="208"/>
    </location>
</feature>
<protein>
    <recommendedName>
        <fullName evidence="5">PknH-like extracellular domain-containing protein</fullName>
    </recommendedName>
</protein>
<dbReference type="Proteomes" id="UP001596266">
    <property type="component" value="Unassembled WGS sequence"/>
</dbReference>
<name>A0ABW1X080_9ACTN</name>
<comment type="caution">
    <text evidence="3">The sequence shown here is derived from an EMBL/GenBank/DDBJ whole genome shotgun (WGS) entry which is preliminary data.</text>
</comment>
<sequence length="604" mass="63212">MTNDMQPQPGTPDFPGDEVAGVENGPDPTPARAANPVGTDADEVADGLVGRGRALDEDSSESDVETDRSLGITDETGVPGTVPGYSDEHSMWMRPAGGVEHERVREPEPVPYDETPPAAEEPHGPAPVDVIVHEGESPEPLLPEHAEAALVGARAADAHDAEPGVSLDQAPVQPQTAVDDARPGRLQRVWPWLAAAVALGLIAFGVIFSQTNKSPVVVTQSPTPSRSVTPVVTTTDLVSASDVKAIDPKAPWKTTLTEQKLSATSPKPVCLLQNPGQPNPTLSGLRTMATNGKDGLQVLHQVDAYASSTDAQKVFQLRSGNLANCYESPTYLVRADSVAGLGDEAMSITVAFQDPVTRYDTMLLVRTGTTVHVFDAVKNGTLVAPGRLAEVAAGPVSRQCTRAKGSCDAKPVSAPQTPPPAGTVGWLILPDLPRVTPGAGTWQATDPAAVSSKGSLCEGVTLATVTGPQGREQRTYLMADDTAAPQNYGVDEVVFTFAKPADATAFAKKLSDNLTSCPKRVTTAKVSQSAAVNGTVASETIAGSTILVSLDMGNSQTTLFRVGVASVGNRVVYLLNNPSKSYDLGQRNFSSLMIRAAQRASQAR</sequence>
<evidence type="ECO:0008006" key="5">
    <source>
        <dbReference type="Google" id="ProtNLM"/>
    </source>
</evidence>
<evidence type="ECO:0000256" key="1">
    <source>
        <dbReference type="SAM" id="MobiDB-lite"/>
    </source>
</evidence>
<keyword evidence="4" id="KW-1185">Reference proteome</keyword>
<dbReference type="RefSeq" id="WP_343885225.1">
    <property type="nucleotide sequence ID" value="NZ_BAAAKI010000004.1"/>
</dbReference>
<keyword evidence="2" id="KW-0812">Transmembrane</keyword>
<reference evidence="4" key="1">
    <citation type="journal article" date="2019" name="Int. J. Syst. Evol. Microbiol.">
        <title>The Global Catalogue of Microorganisms (GCM) 10K type strain sequencing project: providing services to taxonomists for standard genome sequencing and annotation.</title>
        <authorList>
            <consortium name="The Broad Institute Genomics Platform"/>
            <consortium name="The Broad Institute Genome Sequencing Center for Infectious Disease"/>
            <person name="Wu L."/>
            <person name="Ma J."/>
        </authorList>
    </citation>
    <scope>NUCLEOTIDE SEQUENCE [LARGE SCALE GENOMIC DNA]</scope>
    <source>
        <strain evidence="4">CGMCC 1.15277</strain>
    </source>
</reference>
<organism evidence="3 4">
    <name type="scientific">Luteococcus sanguinis</name>
    <dbReference type="NCBI Taxonomy" id="174038"/>
    <lineage>
        <taxon>Bacteria</taxon>
        <taxon>Bacillati</taxon>
        <taxon>Actinomycetota</taxon>
        <taxon>Actinomycetes</taxon>
        <taxon>Propionibacteriales</taxon>
        <taxon>Propionibacteriaceae</taxon>
        <taxon>Luteococcus</taxon>
    </lineage>
</organism>
<proteinExistence type="predicted"/>
<keyword evidence="2" id="KW-1133">Transmembrane helix</keyword>
<dbReference type="EMBL" id="JBHSUA010000009">
    <property type="protein sequence ID" value="MFC6396154.1"/>
    <property type="molecule type" value="Genomic_DNA"/>
</dbReference>
<gene>
    <name evidence="3" type="ORF">ACFP57_04005</name>
</gene>
<evidence type="ECO:0000313" key="3">
    <source>
        <dbReference type="EMBL" id="MFC6396154.1"/>
    </source>
</evidence>
<evidence type="ECO:0000313" key="4">
    <source>
        <dbReference type="Proteomes" id="UP001596266"/>
    </source>
</evidence>